<reference evidence="2 3" key="1">
    <citation type="submission" date="2016-12" db="EMBL/GenBank/DDBJ databases">
        <title>Genomic comparison of strains in the 'Actinomyces naeslundii' group.</title>
        <authorList>
            <person name="Mughal S.R."/>
            <person name="Do T."/>
            <person name="Gilbert S.C."/>
            <person name="Witherden E.A."/>
            <person name="Didelot X."/>
            <person name="Beighton D."/>
        </authorList>
    </citation>
    <scope>NUCLEOTIDE SEQUENCE [LARGE SCALE GENOMIC DNA]</scope>
    <source>
        <strain evidence="2 3">WE8B-23</strain>
    </source>
</reference>
<organism evidence="2 3">
    <name type="scientific">Actinomyces oris</name>
    <dbReference type="NCBI Taxonomy" id="544580"/>
    <lineage>
        <taxon>Bacteria</taxon>
        <taxon>Bacillati</taxon>
        <taxon>Actinomycetota</taxon>
        <taxon>Actinomycetes</taxon>
        <taxon>Actinomycetales</taxon>
        <taxon>Actinomycetaceae</taxon>
        <taxon>Actinomyces</taxon>
    </lineage>
</organism>
<evidence type="ECO:0000313" key="2">
    <source>
        <dbReference type="EMBL" id="OLO68043.1"/>
    </source>
</evidence>
<evidence type="ECO:0000313" key="3">
    <source>
        <dbReference type="Proteomes" id="UP000185963"/>
    </source>
</evidence>
<accession>A0A1Q8WLL1</accession>
<name>A0A1Q8WLL1_9ACTO</name>
<protein>
    <submittedName>
        <fullName evidence="2">Uncharacterized protein</fullName>
    </submittedName>
</protein>
<sequence>MGALAPERPGYPVWADVAARVPHPAGPPAARNRTPHLVAGLDETVGPAARTGVPDEESRGW</sequence>
<evidence type="ECO:0000256" key="1">
    <source>
        <dbReference type="SAM" id="MobiDB-lite"/>
    </source>
</evidence>
<dbReference type="AlphaFoldDB" id="A0A1Q8WLL1"/>
<comment type="caution">
    <text evidence="2">The sequence shown here is derived from an EMBL/GenBank/DDBJ whole genome shotgun (WGS) entry which is preliminary data.</text>
</comment>
<dbReference type="OrthoDB" id="3259261at2"/>
<dbReference type="EMBL" id="MSKS01000032">
    <property type="protein sequence ID" value="OLO68043.1"/>
    <property type="molecule type" value="Genomic_DNA"/>
</dbReference>
<feature type="region of interest" description="Disordered" evidence="1">
    <location>
        <begin position="42"/>
        <end position="61"/>
    </location>
</feature>
<dbReference type="Proteomes" id="UP000185963">
    <property type="component" value="Unassembled WGS sequence"/>
</dbReference>
<proteinExistence type="predicted"/>
<gene>
    <name evidence="2" type="ORF">BKH20_09775</name>
</gene>